<feature type="transmembrane region" description="Helical" evidence="1">
    <location>
        <begin position="565"/>
        <end position="586"/>
    </location>
</feature>
<feature type="transmembrane region" description="Helical" evidence="1">
    <location>
        <begin position="425"/>
        <end position="450"/>
    </location>
</feature>
<evidence type="ECO:0000313" key="3">
    <source>
        <dbReference type="Proteomes" id="UP000698800"/>
    </source>
</evidence>
<accession>A0A9P8I0Q6</accession>
<keyword evidence="1" id="KW-0812">Transmembrane</keyword>
<sequence>MPKKLCVAVKNRHWMVVLTIGGNLLWLLMIVFSTSLFLENNVNIIDSNAELLVLNQFDGRGLEDRFNFLPPAGNIDLPDIDVRILEVPRGFNGASGVDSRVLSSVVAFNHPDFELGYPLGTTPEYATQSFASSDLNLKDRSPSAMVDVFSSDLECEVGRLDSLPELVPDCGSSPSSPGNDDLCNKIPAYILNITTPSCQVVNASIALPGHTTRDKKLDQGYYGGTHFVECLDDSSSSEDLQYRLLVTLVWSSSSESTEPAIKGGTRIGPPAISMVRSNHLLCKPSYSIHNALVTVPSTIGFDPKTYVQVQDINDASKGRTLDGLSQDNFTALFGHALQDTSFIERLLPANNGTIRVSSSLRVLMLRNPAISIEDLFDQDVLEREFRATFRQIAAQLAKYNLLRPANAITRGSLSHREDRVVVSQLSFGLVQGAFALIYIFLGVFMFNISINISRWSLPRDPDSMAATSVLLKDSRELLDRLEPLSHLRRTGIRKEISDQMYQIRASPGADETVFAIEPSETPPGERSKASRFKKMIMTMTTMMVKKKKKKKALDQLGWGMYPMKWWGIAIFIVGPILLITGLELSFRLVNSREVLHWEIPGKQVTYVWQYLPAAIMVIASLLLTSFAMSVLTTVPYHALRQGRASAKNSVLMNYVSQPAPEALRLALRRKHWPVVFASLTAIIASFLVIVVGGLFTVEWVSVVKPIEFTANDTFSPSFFGESNNTIPGISASLIILNNVTYPDKVYGDLVLPRFARSSTPSLSKAPDNLATFNLRIPVLQPQISCDTIPSKGIEVEVLRNGNSTTFGPAIAIPLLSCAGLSPFGDAVPLKTDFDAGTIPPNGYFGGVRFWGGCPNFFVVFGKAGKNSIEDVSALGCTGWVSEIQASFNFTFNNFTSNFTISKPPEIHLETSRNISNVSLSILQPLFGPVDLAPNGSTSAVGSFLQAAIYGVNGVRPEDLLGRNGTNTSRLENRVAELYRLTAAQYIDRGWRRDINSTSAEASAPENTFHGFIEFKVRPQLKQNMPETRILDSLLGAIFICVLATYILIWPGRAIPDVPKNPHAIASVASLFAGSRLMRDLQGTGSIDPWAGKTFSLEEWTEEGGRLRFGIDQDNLPQPSA</sequence>
<proteinExistence type="predicted"/>
<dbReference type="PANTHER" id="PTHR37544:SF1">
    <property type="entry name" value="PHOSPHORIBOSYLAMINOIMIDAZOLE-SUCCINOCARBOXAMIDE SYNTHASE"/>
    <property type="match status" value="1"/>
</dbReference>
<organism evidence="2 3">
    <name type="scientific">Glutinoglossum americanum</name>
    <dbReference type="NCBI Taxonomy" id="1670608"/>
    <lineage>
        <taxon>Eukaryota</taxon>
        <taxon>Fungi</taxon>
        <taxon>Dikarya</taxon>
        <taxon>Ascomycota</taxon>
        <taxon>Pezizomycotina</taxon>
        <taxon>Geoglossomycetes</taxon>
        <taxon>Geoglossales</taxon>
        <taxon>Geoglossaceae</taxon>
        <taxon>Glutinoglossum</taxon>
    </lineage>
</organism>
<feature type="transmembrane region" description="Helical" evidence="1">
    <location>
        <begin position="606"/>
        <end position="631"/>
    </location>
</feature>
<feature type="transmembrane region" description="Helical" evidence="1">
    <location>
        <begin position="674"/>
        <end position="695"/>
    </location>
</feature>
<feature type="transmembrane region" description="Helical" evidence="1">
    <location>
        <begin position="1029"/>
        <end position="1049"/>
    </location>
</feature>
<keyword evidence="3" id="KW-1185">Reference proteome</keyword>
<dbReference type="EMBL" id="JAGHQL010000085">
    <property type="protein sequence ID" value="KAH0539151.1"/>
    <property type="molecule type" value="Genomic_DNA"/>
</dbReference>
<keyword evidence="1" id="KW-0472">Membrane</keyword>
<dbReference type="PANTHER" id="PTHR37544">
    <property type="entry name" value="SPRAY-RELATED"/>
    <property type="match status" value="1"/>
</dbReference>
<evidence type="ECO:0000313" key="2">
    <source>
        <dbReference type="EMBL" id="KAH0539151.1"/>
    </source>
</evidence>
<feature type="transmembrane region" description="Helical" evidence="1">
    <location>
        <begin position="12"/>
        <end position="38"/>
    </location>
</feature>
<dbReference type="AlphaFoldDB" id="A0A9P8I0Q6"/>
<protein>
    <submittedName>
        <fullName evidence="2">Uncharacterized protein</fullName>
    </submittedName>
</protein>
<evidence type="ECO:0000256" key="1">
    <source>
        <dbReference type="SAM" id="Phobius"/>
    </source>
</evidence>
<dbReference type="Proteomes" id="UP000698800">
    <property type="component" value="Unassembled WGS sequence"/>
</dbReference>
<keyword evidence="1" id="KW-1133">Transmembrane helix</keyword>
<dbReference type="InterPro" id="IPR021840">
    <property type="entry name" value="DUF3433"/>
</dbReference>
<reference evidence="2" key="1">
    <citation type="submission" date="2021-03" db="EMBL/GenBank/DDBJ databases">
        <title>Comparative genomics and phylogenomic investigation of the class Geoglossomycetes provide insights into ecological specialization and systematics.</title>
        <authorList>
            <person name="Melie T."/>
            <person name="Pirro S."/>
            <person name="Miller A.N."/>
            <person name="Quandt A."/>
        </authorList>
    </citation>
    <scope>NUCLEOTIDE SEQUENCE</scope>
    <source>
        <strain evidence="2">GBOQ0MN5Z8</strain>
    </source>
</reference>
<name>A0A9P8I0Q6_9PEZI</name>
<gene>
    <name evidence="2" type="ORF">FGG08_004323</name>
</gene>
<dbReference type="Pfam" id="PF11915">
    <property type="entry name" value="DUF3433"/>
    <property type="match status" value="1"/>
</dbReference>
<dbReference type="OrthoDB" id="5332281at2759"/>
<comment type="caution">
    <text evidence="2">The sequence shown here is derived from an EMBL/GenBank/DDBJ whole genome shotgun (WGS) entry which is preliminary data.</text>
</comment>